<comment type="caution">
    <text evidence="2">The sequence shown here is derived from an EMBL/GenBank/DDBJ whole genome shotgun (WGS) entry which is preliminary data.</text>
</comment>
<gene>
    <name evidence="2" type="ORF">A2729_01640</name>
</gene>
<evidence type="ECO:0008006" key="4">
    <source>
        <dbReference type="Google" id="ProtNLM"/>
    </source>
</evidence>
<feature type="chain" id="PRO_5009581412" description="PEGA domain-containing protein" evidence="1">
    <location>
        <begin position="27"/>
        <end position="160"/>
    </location>
</feature>
<sequence>MKTLPWLFCGLLVTMLAGCAALGPYAVDPGVYRASRDQIMAGREANKTQLDAQKRDLAEGGNGMVNPMAPRRKPANYRTGQLVNQRKEAVTFFIKGRRSLLVDVPAKAAVTAELPPGTYWVEIYQAGANYPYRYKDITVSRERGTAVINDEPVDFFMVAP</sequence>
<evidence type="ECO:0000256" key="1">
    <source>
        <dbReference type="SAM" id="SignalP"/>
    </source>
</evidence>
<reference evidence="2 3" key="1">
    <citation type="journal article" date="2016" name="Nat. Commun.">
        <title>Thousands of microbial genomes shed light on interconnected biogeochemical processes in an aquifer system.</title>
        <authorList>
            <person name="Anantharaman K."/>
            <person name="Brown C.T."/>
            <person name="Hug L.A."/>
            <person name="Sharon I."/>
            <person name="Castelle C.J."/>
            <person name="Probst A.J."/>
            <person name="Thomas B.C."/>
            <person name="Singh A."/>
            <person name="Wilkins M.J."/>
            <person name="Karaoz U."/>
            <person name="Brodie E.L."/>
            <person name="Williams K.H."/>
            <person name="Hubbard S.S."/>
            <person name="Banfield J.F."/>
        </authorList>
    </citation>
    <scope>NUCLEOTIDE SEQUENCE [LARGE SCALE GENOMIC DNA]</scope>
</reference>
<accession>A0A1G1XWP6</accession>
<proteinExistence type="predicted"/>
<dbReference type="EMBL" id="MHIB01000015">
    <property type="protein sequence ID" value="OGY44515.1"/>
    <property type="molecule type" value="Genomic_DNA"/>
</dbReference>
<keyword evidence="1" id="KW-0732">Signal</keyword>
<evidence type="ECO:0000313" key="2">
    <source>
        <dbReference type="EMBL" id="OGY44515.1"/>
    </source>
</evidence>
<name>A0A1G1XWP6_9BACT</name>
<dbReference type="AlphaFoldDB" id="A0A1G1XWP6"/>
<dbReference type="Proteomes" id="UP000178930">
    <property type="component" value="Unassembled WGS sequence"/>
</dbReference>
<feature type="signal peptide" evidence="1">
    <location>
        <begin position="1"/>
        <end position="26"/>
    </location>
</feature>
<protein>
    <recommendedName>
        <fullName evidence="4">PEGA domain-containing protein</fullName>
    </recommendedName>
</protein>
<organism evidence="2 3">
    <name type="scientific">Candidatus Buchananbacteria bacterium RIFCSPHIGHO2_01_FULL_39_14</name>
    <dbReference type="NCBI Taxonomy" id="1797532"/>
    <lineage>
        <taxon>Bacteria</taxon>
        <taxon>Candidatus Buchananiibacteriota</taxon>
    </lineage>
</organism>
<dbReference type="PROSITE" id="PS51257">
    <property type="entry name" value="PROKAR_LIPOPROTEIN"/>
    <property type="match status" value="1"/>
</dbReference>
<evidence type="ECO:0000313" key="3">
    <source>
        <dbReference type="Proteomes" id="UP000178930"/>
    </source>
</evidence>